<sequence>MTKIIILVTIITIGLLPCNASAQQHKWDYVLHEAKRGDITLATKYYKVNVWSVKTSTAVPRSHANWTVSNFSAPLDPSLKKIDFGKNEDRYLMFTQEWNDQKYPGGLKGLTGSPELRARTLRMVLNLYEDNGTFVKTVSHYGTILGYSDQGFVYLPEGKKPLFFTGEFFTAGDSLTYWVSKTNKMTDAWLYGSIMELERNFFSKDIARILENVKADVKKEEERAAQYAKPVPVYSGAKAELLQKIRNNSTFLAQKFTAKMAWNSGRHPSGMWPKKGKSWNLINIARCLDIGTGRPVDWGPHGDRYLQFDVDFYPKMAPGSLKDDMFGSNESFTLALRLYEKDGTYVRTVSKSGAFMGFAQGFFYYNQENTYGTLFTNQTIPVQKFADWDLNVPNVAPVISYSPWAPWGRQLTYTPNNGMIRLFLSDILNRTL</sequence>
<evidence type="ECO:0000313" key="3">
    <source>
        <dbReference type="Proteomes" id="UP000002420"/>
    </source>
</evidence>
<dbReference type="OrthoDB" id="9974248at2"/>
<keyword evidence="3" id="KW-1185">Reference proteome</keyword>
<dbReference type="AlphaFoldDB" id="B3E6X5"/>
<dbReference type="Proteomes" id="UP000002420">
    <property type="component" value="Chromosome"/>
</dbReference>
<evidence type="ECO:0000256" key="1">
    <source>
        <dbReference type="SAM" id="SignalP"/>
    </source>
</evidence>
<dbReference type="KEGG" id="glo:Glov_2667"/>
<keyword evidence="1" id="KW-0732">Signal</keyword>
<dbReference type="RefSeq" id="WP_012470710.1">
    <property type="nucleotide sequence ID" value="NC_010814.1"/>
</dbReference>
<feature type="chain" id="PRO_5002787572" evidence="1">
    <location>
        <begin position="23"/>
        <end position="432"/>
    </location>
</feature>
<dbReference type="HOGENOM" id="CLU_634234_0_0_7"/>
<reference evidence="2 3" key="1">
    <citation type="submission" date="2008-05" db="EMBL/GenBank/DDBJ databases">
        <title>Complete sequence of chromosome of Geobacter lovleyi SZ.</title>
        <authorList>
            <consortium name="US DOE Joint Genome Institute"/>
            <person name="Lucas S."/>
            <person name="Copeland A."/>
            <person name="Lapidus A."/>
            <person name="Glavina del Rio T."/>
            <person name="Dalin E."/>
            <person name="Tice H."/>
            <person name="Bruce D."/>
            <person name="Goodwin L."/>
            <person name="Pitluck S."/>
            <person name="Chertkov O."/>
            <person name="Meincke L."/>
            <person name="Brettin T."/>
            <person name="Detter J.C."/>
            <person name="Han C."/>
            <person name="Tapia R."/>
            <person name="Kuske C.R."/>
            <person name="Schmutz J."/>
            <person name="Larimer F."/>
            <person name="Land M."/>
            <person name="Hauser L."/>
            <person name="Kyrpides N."/>
            <person name="Mikhailova N."/>
            <person name="Sung Y."/>
            <person name="Fletcher K.E."/>
            <person name="Ritalahti K.M."/>
            <person name="Loeffler F.E."/>
            <person name="Richardson P."/>
        </authorList>
    </citation>
    <scope>NUCLEOTIDE SEQUENCE [LARGE SCALE GENOMIC DNA]</scope>
    <source>
        <strain evidence="3">ATCC BAA-1151 / DSM 17278 / SZ</strain>
    </source>
</reference>
<dbReference type="EMBL" id="CP001089">
    <property type="protein sequence ID" value="ACD96380.1"/>
    <property type="molecule type" value="Genomic_DNA"/>
</dbReference>
<feature type="signal peptide" evidence="1">
    <location>
        <begin position="1"/>
        <end position="22"/>
    </location>
</feature>
<gene>
    <name evidence="2" type="ordered locus">Glov_2667</name>
</gene>
<organism evidence="2 3">
    <name type="scientific">Trichlorobacter lovleyi (strain ATCC BAA-1151 / DSM 17278 / SZ)</name>
    <name type="common">Geobacter lovleyi</name>
    <dbReference type="NCBI Taxonomy" id="398767"/>
    <lineage>
        <taxon>Bacteria</taxon>
        <taxon>Pseudomonadati</taxon>
        <taxon>Thermodesulfobacteriota</taxon>
        <taxon>Desulfuromonadia</taxon>
        <taxon>Geobacterales</taxon>
        <taxon>Geobacteraceae</taxon>
        <taxon>Trichlorobacter</taxon>
    </lineage>
</organism>
<accession>B3E6X5</accession>
<proteinExistence type="predicted"/>
<name>B3E6X5_TRIL1</name>
<evidence type="ECO:0000313" key="2">
    <source>
        <dbReference type="EMBL" id="ACD96380.1"/>
    </source>
</evidence>
<protein>
    <submittedName>
        <fullName evidence="2">Uncharacterized protein</fullName>
    </submittedName>
</protein>